<dbReference type="GO" id="GO:0005125">
    <property type="term" value="F:cytokine activity"/>
    <property type="evidence" value="ECO:0007669"/>
    <property type="project" value="UniProtKB-KW"/>
</dbReference>
<keyword evidence="11" id="KW-0325">Glycoprotein</keyword>
<evidence type="ECO:0000313" key="15">
    <source>
        <dbReference type="EMBL" id="KAF0024252.1"/>
    </source>
</evidence>
<dbReference type="AlphaFoldDB" id="A0A6A4RYK6"/>
<dbReference type="GO" id="GO:0030154">
    <property type="term" value="P:cell differentiation"/>
    <property type="evidence" value="ECO:0007669"/>
    <property type="project" value="UniProtKB-KW"/>
</dbReference>
<dbReference type="Gene3D" id="2.10.90.10">
    <property type="entry name" value="Cystine-knot cytokines"/>
    <property type="match status" value="1"/>
</dbReference>
<keyword evidence="9 12" id="KW-0339">Growth factor</keyword>
<dbReference type="InterPro" id="IPR029034">
    <property type="entry name" value="Cystine-knot_cytokine"/>
</dbReference>
<keyword evidence="8" id="KW-0892">Osteogenesis</keyword>
<dbReference type="PROSITE" id="PS51362">
    <property type="entry name" value="TGF_BETA_2"/>
    <property type="match status" value="1"/>
</dbReference>
<dbReference type="SUPFAM" id="SSF57501">
    <property type="entry name" value="Cystine-knot cytokines"/>
    <property type="match status" value="1"/>
</dbReference>
<evidence type="ECO:0000313" key="16">
    <source>
        <dbReference type="Proteomes" id="UP000438429"/>
    </source>
</evidence>
<evidence type="ECO:0000256" key="3">
    <source>
        <dbReference type="ARBA" id="ARBA00022473"/>
    </source>
</evidence>
<evidence type="ECO:0000256" key="13">
    <source>
        <dbReference type="SAM" id="MobiDB-lite"/>
    </source>
</evidence>
<keyword evidence="4" id="KW-0202">Cytokine</keyword>
<keyword evidence="7" id="KW-0221">Differentiation</keyword>
<evidence type="ECO:0000256" key="8">
    <source>
        <dbReference type="ARBA" id="ARBA00022855"/>
    </source>
</evidence>
<sequence length="560" mass="63390">MSSDVSYSFPCRCTKTKHSSHSGRLLLQQPWTGSTAGPRRPLLQRRTLLLLPLLLLLLLSLWSQQAEAVVHSSFRRLSGREKKEMQKEILSILGLPGRPRPHPPLRPPSSAPLFMLDLYHAMSADGEDDGNEILVNGPGMGRFGGAERLAQVNLAALPTISTHTPPLGTVVSEADTVMSFVNLVEQERDLLQPRPYWKEFRFDLTPLPQGETVTAAEFRIYKTLTMGQRANRTLHISVYEIQRENRLREPELVLLDMQSVPAGQEGWLAFDVTTASNHWLLHPRSNLGIRLYVETEEDRSLSAGWIGLVGRRGPRSKQPFMVTFFRESQVPCRPPRAVKPHPRRKKPKYDLPVPSIHNRSPANNGGQPCKKHELYVSFSDLGWKDWVLAPPGYSAYYCDGECFYPLGSCMNATNHALIQQVVHLLKPNEVPKACCAPTKLSPISVLFYDDNNNVILKKHRNMVVKTEREKQMATCREFPRLGRKETESDRCSEVLNQQQCHVRRRRVKESTVNVSFHSPGRLHQTLIVSHNIVLFSVSRKSPPVNVPNTHIWNSKGSCTQ</sequence>
<evidence type="ECO:0000256" key="9">
    <source>
        <dbReference type="ARBA" id="ARBA00023030"/>
    </source>
</evidence>
<feature type="compositionally biased region" description="Polar residues" evidence="13">
    <location>
        <begin position="357"/>
        <end position="366"/>
    </location>
</feature>
<feature type="region of interest" description="Disordered" evidence="13">
    <location>
        <begin position="333"/>
        <end position="367"/>
    </location>
</feature>
<dbReference type="GO" id="GO:0005615">
    <property type="term" value="C:extracellular space"/>
    <property type="evidence" value="ECO:0007669"/>
    <property type="project" value="UniProtKB-KW"/>
</dbReference>
<keyword evidence="10" id="KW-1015">Disulfide bond</keyword>
<dbReference type="SMART" id="SM00204">
    <property type="entry name" value="TGFB"/>
    <property type="match status" value="1"/>
</dbReference>
<gene>
    <name evidence="15" type="ORF">F2P81_023054</name>
</gene>
<dbReference type="GO" id="GO:0001503">
    <property type="term" value="P:ossification"/>
    <property type="evidence" value="ECO:0007669"/>
    <property type="project" value="UniProtKB-KW"/>
</dbReference>
<dbReference type="GO" id="GO:0008083">
    <property type="term" value="F:growth factor activity"/>
    <property type="evidence" value="ECO:0007669"/>
    <property type="project" value="UniProtKB-KW"/>
</dbReference>
<dbReference type="InterPro" id="IPR017948">
    <property type="entry name" value="TGFb_CS"/>
</dbReference>
<evidence type="ECO:0000256" key="2">
    <source>
        <dbReference type="ARBA" id="ARBA00006656"/>
    </source>
</evidence>
<dbReference type="Pfam" id="PF00019">
    <property type="entry name" value="TGF_beta"/>
    <property type="match status" value="1"/>
</dbReference>
<evidence type="ECO:0000256" key="11">
    <source>
        <dbReference type="ARBA" id="ARBA00023180"/>
    </source>
</evidence>
<comment type="subcellular location">
    <subcellularLocation>
        <location evidence="1">Secreted</location>
    </subcellularLocation>
</comment>
<dbReference type="Gene3D" id="2.60.120.970">
    <property type="match status" value="1"/>
</dbReference>
<proteinExistence type="inferred from homology"/>
<dbReference type="PANTHER" id="PTHR11848">
    <property type="entry name" value="TGF-BETA FAMILY"/>
    <property type="match status" value="1"/>
</dbReference>
<keyword evidence="3" id="KW-0217">Developmental protein</keyword>
<reference evidence="15 16" key="1">
    <citation type="submission" date="2019-06" db="EMBL/GenBank/DDBJ databases">
        <title>Draft genomes of female and male turbot (Scophthalmus maximus).</title>
        <authorList>
            <person name="Xu H."/>
            <person name="Xu X.-W."/>
            <person name="Shao C."/>
            <person name="Chen S."/>
        </authorList>
    </citation>
    <scope>NUCLEOTIDE SEQUENCE [LARGE SCALE GENOMIC DNA]</scope>
    <source>
        <strain evidence="15">Ysfricsl-2016a</strain>
        <tissue evidence="15">Blood</tissue>
    </source>
</reference>
<feature type="domain" description="TGF-beta family profile" evidence="14">
    <location>
        <begin position="343"/>
        <end position="470"/>
    </location>
</feature>
<dbReference type="Proteomes" id="UP000438429">
    <property type="component" value="Unassembled WGS sequence"/>
</dbReference>
<evidence type="ECO:0000256" key="10">
    <source>
        <dbReference type="ARBA" id="ARBA00023157"/>
    </source>
</evidence>
<keyword evidence="6" id="KW-0732">Signal</keyword>
<feature type="compositionally biased region" description="Basic residues" evidence="13">
    <location>
        <begin position="336"/>
        <end position="347"/>
    </location>
</feature>
<evidence type="ECO:0000256" key="12">
    <source>
        <dbReference type="RuleBase" id="RU000354"/>
    </source>
</evidence>
<dbReference type="PROSITE" id="PS00250">
    <property type="entry name" value="TGF_BETA_1"/>
    <property type="match status" value="1"/>
</dbReference>
<protein>
    <recommendedName>
        <fullName evidence="14">TGF-beta family profile domain-containing protein</fullName>
    </recommendedName>
</protein>
<comment type="caution">
    <text evidence="15">The sequence shown here is derived from an EMBL/GenBank/DDBJ whole genome shotgun (WGS) entry which is preliminary data.</text>
</comment>
<dbReference type="PANTHER" id="PTHR11848:SF119">
    <property type="entry name" value="TGF-BETA FAMILY PROFILE DOMAIN-CONTAINING PROTEIN"/>
    <property type="match status" value="1"/>
</dbReference>
<evidence type="ECO:0000256" key="7">
    <source>
        <dbReference type="ARBA" id="ARBA00022782"/>
    </source>
</evidence>
<organism evidence="15 16">
    <name type="scientific">Scophthalmus maximus</name>
    <name type="common">Turbot</name>
    <name type="synonym">Psetta maxima</name>
    <dbReference type="NCBI Taxonomy" id="52904"/>
    <lineage>
        <taxon>Eukaryota</taxon>
        <taxon>Metazoa</taxon>
        <taxon>Chordata</taxon>
        <taxon>Craniata</taxon>
        <taxon>Vertebrata</taxon>
        <taxon>Euteleostomi</taxon>
        <taxon>Actinopterygii</taxon>
        <taxon>Neopterygii</taxon>
        <taxon>Teleostei</taxon>
        <taxon>Neoteleostei</taxon>
        <taxon>Acanthomorphata</taxon>
        <taxon>Carangaria</taxon>
        <taxon>Pleuronectiformes</taxon>
        <taxon>Pleuronectoidei</taxon>
        <taxon>Scophthalmidae</taxon>
        <taxon>Scophthalmus</taxon>
    </lineage>
</organism>
<comment type="similarity">
    <text evidence="2 12">Belongs to the TGF-beta family.</text>
</comment>
<evidence type="ECO:0000256" key="4">
    <source>
        <dbReference type="ARBA" id="ARBA00022514"/>
    </source>
</evidence>
<name>A0A6A4RYK6_SCOMX</name>
<evidence type="ECO:0000259" key="14">
    <source>
        <dbReference type="PROSITE" id="PS51362"/>
    </source>
</evidence>
<evidence type="ECO:0000256" key="1">
    <source>
        <dbReference type="ARBA" id="ARBA00004613"/>
    </source>
</evidence>
<dbReference type="EMBL" id="VEVO01000021">
    <property type="protein sequence ID" value="KAF0024252.1"/>
    <property type="molecule type" value="Genomic_DNA"/>
</dbReference>
<evidence type="ECO:0000256" key="5">
    <source>
        <dbReference type="ARBA" id="ARBA00022525"/>
    </source>
</evidence>
<dbReference type="InterPro" id="IPR001839">
    <property type="entry name" value="TGF-b_C"/>
</dbReference>
<accession>A0A6A4RYK6</accession>
<dbReference type="Pfam" id="PF00688">
    <property type="entry name" value="TGFb_propeptide"/>
    <property type="match status" value="1"/>
</dbReference>
<keyword evidence="5" id="KW-0964">Secreted</keyword>
<dbReference type="InterPro" id="IPR015615">
    <property type="entry name" value="TGF-beta-rel"/>
</dbReference>
<dbReference type="FunFam" id="2.60.120.970:FF:000017">
    <property type="entry name" value="Bone morphogenetic protein 8a"/>
    <property type="match status" value="1"/>
</dbReference>
<dbReference type="FunFam" id="2.10.90.10:FF:000020">
    <property type="entry name" value="bone morphogenetic protein 8B"/>
    <property type="match status" value="1"/>
</dbReference>
<dbReference type="InterPro" id="IPR001111">
    <property type="entry name" value="TGF-b_propeptide"/>
</dbReference>
<evidence type="ECO:0000256" key="6">
    <source>
        <dbReference type="ARBA" id="ARBA00022729"/>
    </source>
</evidence>